<evidence type="ECO:0000313" key="1">
    <source>
        <dbReference type="EMBL" id="PVW13937.1"/>
    </source>
</evidence>
<dbReference type="RefSeq" id="WP_116695070.1">
    <property type="nucleotide sequence ID" value="NZ_QEHR01000007.1"/>
</dbReference>
<organism evidence="1 2">
    <name type="scientific">Marixanthomonas spongiae</name>
    <dbReference type="NCBI Taxonomy" id="2174845"/>
    <lineage>
        <taxon>Bacteria</taxon>
        <taxon>Pseudomonadati</taxon>
        <taxon>Bacteroidota</taxon>
        <taxon>Flavobacteriia</taxon>
        <taxon>Flavobacteriales</taxon>
        <taxon>Flavobacteriaceae</taxon>
        <taxon>Marixanthomonas</taxon>
    </lineage>
</organism>
<reference evidence="1 2" key="1">
    <citation type="submission" date="2018-04" db="EMBL/GenBank/DDBJ databases">
        <title>Marixanthomonas spongiae HN-E44 sp. nov., isolated from a marine sponge.</title>
        <authorList>
            <person name="Luo L."/>
            <person name="Zhuang L."/>
        </authorList>
    </citation>
    <scope>NUCLEOTIDE SEQUENCE [LARGE SCALE GENOMIC DNA]</scope>
    <source>
        <strain evidence="1 2">HN-E44</strain>
    </source>
</reference>
<name>A0A2U0HYL7_9FLAO</name>
<dbReference type="AlphaFoldDB" id="A0A2U0HYL7"/>
<sequence>MKNIVVLSLILLVVTSCSKDDSPHEEINETPTGLKLVQEKTISIENGTEKVVHLSEYTYYDTGKLREVENTTENGTFVSTYIYTDQAIKVEYSNGGYWEFIQQGDLIVSSSLYSDDDDSYPTCFKYEYNTDEVLISREEIKGENFSCFVKYINYINGNHQTIEDNCNNLRIKNEFDTAKNPSYTLGIDAIIKSSGMSKNNEKKIVSYYLTQGTKSTDSLTYNYNENNYPVERKVYRNGTLKFRTEYTYN</sequence>
<dbReference type="PROSITE" id="PS51257">
    <property type="entry name" value="PROKAR_LIPOPROTEIN"/>
    <property type="match status" value="1"/>
</dbReference>
<accession>A0A2U0HYL7</accession>
<comment type="caution">
    <text evidence="1">The sequence shown here is derived from an EMBL/GenBank/DDBJ whole genome shotgun (WGS) entry which is preliminary data.</text>
</comment>
<protein>
    <recommendedName>
        <fullName evidence="3">DUF4595 domain-containing protein</fullName>
    </recommendedName>
</protein>
<evidence type="ECO:0000313" key="2">
    <source>
        <dbReference type="Proteomes" id="UP000245962"/>
    </source>
</evidence>
<evidence type="ECO:0008006" key="3">
    <source>
        <dbReference type="Google" id="ProtNLM"/>
    </source>
</evidence>
<gene>
    <name evidence="1" type="ORF">DDV96_12380</name>
</gene>
<proteinExistence type="predicted"/>
<keyword evidence="2" id="KW-1185">Reference proteome</keyword>
<dbReference type="Proteomes" id="UP000245962">
    <property type="component" value="Unassembled WGS sequence"/>
</dbReference>
<dbReference type="EMBL" id="QEHR01000007">
    <property type="protein sequence ID" value="PVW13937.1"/>
    <property type="molecule type" value="Genomic_DNA"/>
</dbReference>